<evidence type="ECO:0000313" key="5">
    <source>
        <dbReference type="EMBL" id="GGL51571.1"/>
    </source>
</evidence>
<gene>
    <name evidence="5" type="ORF">GCM10007968_14630</name>
</gene>
<dbReference type="PROSITE" id="PS51677">
    <property type="entry name" value="NODB"/>
    <property type="match status" value="1"/>
</dbReference>
<accession>A0A917S3D3</accession>
<dbReference type="PANTHER" id="PTHR10587:SF133">
    <property type="entry name" value="CHITIN DEACETYLASE 1-RELATED"/>
    <property type="match status" value="1"/>
</dbReference>
<evidence type="ECO:0000256" key="1">
    <source>
        <dbReference type="ARBA" id="ARBA00022723"/>
    </source>
</evidence>
<reference evidence="5" key="1">
    <citation type="journal article" date="2014" name="Int. J. Syst. Evol. Microbiol.">
        <title>Complete genome sequence of Corynebacterium casei LMG S-19264T (=DSM 44701T), isolated from a smear-ripened cheese.</title>
        <authorList>
            <consortium name="US DOE Joint Genome Institute (JGI-PGF)"/>
            <person name="Walter F."/>
            <person name="Albersmeier A."/>
            <person name="Kalinowski J."/>
            <person name="Ruckert C."/>
        </authorList>
    </citation>
    <scope>NUCLEOTIDE SEQUENCE</scope>
    <source>
        <strain evidence="5">JCM 15325</strain>
    </source>
</reference>
<keyword evidence="2" id="KW-0378">Hydrolase</keyword>
<dbReference type="InterPro" id="IPR011330">
    <property type="entry name" value="Glyco_hydro/deAcase_b/a-brl"/>
</dbReference>
<dbReference type="Gene3D" id="3.20.20.370">
    <property type="entry name" value="Glycoside hydrolase/deacetylase"/>
    <property type="match status" value="1"/>
</dbReference>
<proteinExistence type="predicted"/>
<feature type="signal peptide" evidence="3">
    <location>
        <begin position="1"/>
        <end position="27"/>
    </location>
</feature>
<dbReference type="RefSeq" id="WP_229727514.1">
    <property type="nucleotide sequence ID" value="NZ_BMOK01000005.1"/>
</dbReference>
<sequence>MNLFRHLIFPIAAITLLCCTLSGTAAAQVNRHKYEARGSVVWEVPNDQKVVALTFDDGPNPVYTPQILDLLRKYHAKATFFLIGKRIQAYPDLVKREVREGHELGNHTFSHVTLSKEPRSVFFDEVNKTQALINQYQKPPRIKLLRPPGGSIDPKTVDLSEKSRFEVILWSWQQDPRDWSNPGVNHIVRHVLKNIKTGNIILMHDSGGNRKQTVAALKVILPALEKQGYRFATLYELLKYDKKYEGLYNTELEKMLPESPGTNMKTGSAVLQDD</sequence>
<evidence type="ECO:0000256" key="2">
    <source>
        <dbReference type="ARBA" id="ARBA00022801"/>
    </source>
</evidence>
<keyword evidence="6" id="KW-1185">Reference proteome</keyword>
<dbReference type="Pfam" id="PF01522">
    <property type="entry name" value="Polysacc_deac_1"/>
    <property type="match status" value="1"/>
</dbReference>
<evidence type="ECO:0000313" key="6">
    <source>
        <dbReference type="Proteomes" id="UP000654670"/>
    </source>
</evidence>
<keyword evidence="3" id="KW-0732">Signal</keyword>
<dbReference type="AlphaFoldDB" id="A0A917S3D3"/>
<comment type="caution">
    <text evidence="5">The sequence shown here is derived from an EMBL/GenBank/DDBJ whole genome shotgun (WGS) entry which is preliminary data.</text>
</comment>
<dbReference type="Proteomes" id="UP000654670">
    <property type="component" value="Unassembled WGS sequence"/>
</dbReference>
<evidence type="ECO:0000256" key="3">
    <source>
        <dbReference type="SAM" id="SignalP"/>
    </source>
</evidence>
<dbReference type="GO" id="GO:0016020">
    <property type="term" value="C:membrane"/>
    <property type="evidence" value="ECO:0007669"/>
    <property type="project" value="TreeGrafter"/>
</dbReference>
<dbReference type="GO" id="GO:0046872">
    <property type="term" value="F:metal ion binding"/>
    <property type="evidence" value="ECO:0007669"/>
    <property type="project" value="UniProtKB-KW"/>
</dbReference>
<organism evidence="5 6">
    <name type="scientific">Sporolactobacillus putidus</name>
    <dbReference type="NCBI Taxonomy" id="492735"/>
    <lineage>
        <taxon>Bacteria</taxon>
        <taxon>Bacillati</taxon>
        <taxon>Bacillota</taxon>
        <taxon>Bacilli</taxon>
        <taxon>Bacillales</taxon>
        <taxon>Sporolactobacillaceae</taxon>
        <taxon>Sporolactobacillus</taxon>
    </lineage>
</organism>
<dbReference type="GO" id="GO:0016810">
    <property type="term" value="F:hydrolase activity, acting on carbon-nitrogen (but not peptide) bonds"/>
    <property type="evidence" value="ECO:0007669"/>
    <property type="project" value="InterPro"/>
</dbReference>
<keyword evidence="1" id="KW-0479">Metal-binding</keyword>
<dbReference type="InterPro" id="IPR050248">
    <property type="entry name" value="Polysacc_deacetylase_ArnD"/>
</dbReference>
<reference evidence="5" key="2">
    <citation type="submission" date="2020-09" db="EMBL/GenBank/DDBJ databases">
        <authorList>
            <person name="Sun Q."/>
            <person name="Ohkuma M."/>
        </authorList>
    </citation>
    <scope>NUCLEOTIDE SEQUENCE</scope>
    <source>
        <strain evidence="5">JCM 15325</strain>
    </source>
</reference>
<dbReference type="EMBL" id="BMOK01000005">
    <property type="protein sequence ID" value="GGL51571.1"/>
    <property type="molecule type" value="Genomic_DNA"/>
</dbReference>
<feature type="chain" id="PRO_5037056430" evidence="3">
    <location>
        <begin position="28"/>
        <end position="274"/>
    </location>
</feature>
<dbReference type="InterPro" id="IPR002509">
    <property type="entry name" value="NODB_dom"/>
</dbReference>
<evidence type="ECO:0000259" key="4">
    <source>
        <dbReference type="PROSITE" id="PS51677"/>
    </source>
</evidence>
<name>A0A917S3D3_9BACL</name>
<feature type="domain" description="NodB homology" evidence="4">
    <location>
        <begin position="49"/>
        <end position="232"/>
    </location>
</feature>
<dbReference type="CDD" id="cd10917">
    <property type="entry name" value="CE4_NodB_like_6s_7s"/>
    <property type="match status" value="1"/>
</dbReference>
<dbReference type="SUPFAM" id="SSF88713">
    <property type="entry name" value="Glycoside hydrolase/deacetylase"/>
    <property type="match status" value="1"/>
</dbReference>
<dbReference type="GO" id="GO:0005975">
    <property type="term" value="P:carbohydrate metabolic process"/>
    <property type="evidence" value="ECO:0007669"/>
    <property type="project" value="InterPro"/>
</dbReference>
<protein>
    <submittedName>
        <fullName evidence="5">Polysaccharide deacetylase family sporulation protein PdaB</fullName>
    </submittedName>
</protein>
<dbReference type="PANTHER" id="PTHR10587">
    <property type="entry name" value="GLYCOSYL TRANSFERASE-RELATED"/>
    <property type="match status" value="1"/>
</dbReference>